<dbReference type="HOGENOM" id="CLU_466947_0_0_1"/>
<evidence type="ECO:0000256" key="1">
    <source>
        <dbReference type="SAM" id="MobiDB-lite"/>
    </source>
</evidence>
<accession>A0A067SSR8</accession>
<reference evidence="4" key="1">
    <citation type="journal article" date="2014" name="Proc. Natl. Acad. Sci. U.S.A.">
        <title>Extensive sampling of basidiomycete genomes demonstrates inadequacy of the white-rot/brown-rot paradigm for wood decay fungi.</title>
        <authorList>
            <person name="Riley R."/>
            <person name="Salamov A.A."/>
            <person name="Brown D.W."/>
            <person name="Nagy L.G."/>
            <person name="Floudas D."/>
            <person name="Held B.W."/>
            <person name="Levasseur A."/>
            <person name="Lombard V."/>
            <person name="Morin E."/>
            <person name="Otillar R."/>
            <person name="Lindquist E.A."/>
            <person name="Sun H."/>
            <person name="LaButti K.M."/>
            <person name="Schmutz J."/>
            <person name="Jabbour D."/>
            <person name="Luo H."/>
            <person name="Baker S.E."/>
            <person name="Pisabarro A.G."/>
            <person name="Walton J.D."/>
            <person name="Blanchette R.A."/>
            <person name="Henrissat B."/>
            <person name="Martin F."/>
            <person name="Cullen D."/>
            <person name="Hibbett D.S."/>
            <person name="Grigoriev I.V."/>
        </authorList>
    </citation>
    <scope>NUCLEOTIDE SEQUENCE [LARGE SCALE GENOMIC DNA]</scope>
    <source>
        <strain evidence="4">CBS 339.88</strain>
    </source>
</reference>
<feature type="domain" description="Heterokaryon incompatibility" evidence="2">
    <location>
        <begin position="79"/>
        <end position="178"/>
    </location>
</feature>
<proteinExistence type="predicted"/>
<evidence type="ECO:0000313" key="3">
    <source>
        <dbReference type="EMBL" id="KDR73960.1"/>
    </source>
</evidence>
<sequence length="584" mass="65566">MNSFLQRLGIRRVKKPTRKIDGADQSAGKRQPSPGNPKDAVADHPDEPKFKWKFVDANAFIRQGILKLVEVEDFQKLDFVAISYTWSKNILEWRKWILSLGPEEKANRIPSDSEASEDMKKFHLFFTVVSFLVLARGKSFFWIDLLSINQDAPAEKAFFVPKMGLLYAGSFEAHAYVTGSALIAMSSDELHLPIWETRAWTLQEYVLSKRVIYCYCFSGDVIRDIKLLQQNGSERLPSPTTEIRSPTLDRYKSSVSNNAFVLEKGNAKVTCCFDEDTFLGPTLSLTSYMKNDIFGPHMNRVIGRGTLSKALYGMKQQTSRPKIISTSMALLGGRTATYPEDIMYSVLGILEMEDYKVRYRIGFDEARLGVFEGMKPDVLAIVLGTDWGCSQNSKNNDSALPRVIGSQPTIGVERIEITSSAKYMRDTGTAITSRKERFRLWKDLSRSQSRSTAVVRTLLGSQDSRLMIMFCASLFDDPNYADIPTSNIPEENIRPVIVSGESRLSDEDYANSEVRYDKEVELVELGVCIHYALFADPGDAKYMTQTALLALECEEPSGHLVNRGTVLVLDASAFSGPVSVHTIR</sequence>
<dbReference type="PANTHER" id="PTHR24148">
    <property type="entry name" value="ANKYRIN REPEAT DOMAIN-CONTAINING PROTEIN 39 HOMOLOG-RELATED"/>
    <property type="match status" value="1"/>
</dbReference>
<evidence type="ECO:0000313" key="4">
    <source>
        <dbReference type="Proteomes" id="UP000027222"/>
    </source>
</evidence>
<dbReference type="Proteomes" id="UP000027222">
    <property type="component" value="Unassembled WGS sequence"/>
</dbReference>
<feature type="region of interest" description="Disordered" evidence="1">
    <location>
        <begin position="14"/>
        <end position="45"/>
    </location>
</feature>
<dbReference type="EMBL" id="KL142384">
    <property type="protein sequence ID" value="KDR73960.1"/>
    <property type="molecule type" value="Genomic_DNA"/>
</dbReference>
<dbReference type="OrthoDB" id="2975793at2759"/>
<evidence type="ECO:0000259" key="2">
    <source>
        <dbReference type="Pfam" id="PF06985"/>
    </source>
</evidence>
<keyword evidence="4" id="KW-1185">Reference proteome</keyword>
<name>A0A067SSR8_GALM3</name>
<protein>
    <recommendedName>
        <fullName evidence="2">Heterokaryon incompatibility domain-containing protein</fullName>
    </recommendedName>
</protein>
<dbReference type="STRING" id="685588.A0A067SSR8"/>
<dbReference type="AlphaFoldDB" id="A0A067SSR8"/>
<dbReference type="Pfam" id="PF06985">
    <property type="entry name" value="HET"/>
    <property type="match status" value="1"/>
</dbReference>
<dbReference type="InterPro" id="IPR052895">
    <property type="entry name" value="HetReg/Transcr_Mod"/>
</dbReference>
<organism evidence="3 4">
    <name type="scientific">Galerina marginata (strain CBS 339.88)</name>
    <dbReference type="NCBI Taxonomy" id="685588"/>
    <lineage>
        <taxon>Eukaryota</taxon>
        <taxon>Fungi</taxon>
        <taxon>Dikarya</taxon>
        <taxon>Basidiomycota</taxon>
        <taxon>Agaricomycotina</taxon>
        <taxon>Agaricomycetes</taxon>
        <taxon>Agaricomycetidae</taxon>
        <taxon>Agaricales</taxon>
        <taxon>Agaricineae</taxon>
        <taxon>Strophariaceae</taxon>
        <taxon>Galerina</taxon>
    </lineage>
</organism>
<gene>
    <name evidence="3" type="ORF">GALMADRAFT_250678</name>
</gene>
<dbReference type="InterPro" id="IPR010730">
    <property type="entry name" value="HET"/>
</dbReference>
<dbReference type="PANTHER" id="PTHR24148:SF64">
    <property type="entry name" value="HETEROKARYON INCOMPATIBILITY DOMAIN-CONTAINING PROTEIN"/>
    <property type="match status" value="1"/>
</dbReference>